<evidence type="ECO:0000256" key="3">
    <source>
        <dbReference type="RuleBase" id="RU003476"/>
    </source>
</evidence>
<keyword evidence="2 3" id="KW-0378">Hydrolase</keyword>
<organism evidence="5 6">
    <name type="scientific">Novosphingobium capsulatum</name>
    <dbReference type="NCBI Taxonomy" id="13688"/>
    <lineage>
        <taxon>Bacteria</taxon>
        <taxon>Pseudomonadati</taxon>
        <taxon>Pseudomonadota</taxon>
        <taxon>Alphaproteobacteria</taxon>
        <taxon>Sphingomonadales</taxon>
        <taxon>Sphingomonadaceae</taxon>
        <taxon>Novosphingobium</taxon>
    </lineage>
</organism>
<protein>
    <submittedName>
        <fullName evidence="5">ADP-ribose pyrophosphatase YjhB (NUDIX family)</fullName>
    </submittedName>
</protein>
<dbReference type="InterPro" id="IPR020476">
    <property type="entry name" value="Nudix_hydrolase"/>
</dbReference>
<evidence type="ECO:0000259" key="4">
    <source>
        <dbReference type="PROSITE" id="PS51462"/>
    </source>
</evidence>
<dbReference type="EMBL" id="JAVDRD010000002">
    <property type="protein sequence ID" value="MDR6510397.1"/>
    <property type="molecule type" value="Genomic_DNA"/>
</dbReference>
<name>A0ABU1MKH0_9SPHN</name>
<evidence type="ECO:0000256" key="2">
    <source>
        <dbReference type="ARBA" id="ARBA00022801"/>
    </source>
</evidence>
<dbReference type="PANTHER" id="PTHR43046:SF16">
    <property type="entry name" value="ADP-RIBOSE PYROPHOSPHATASE YJHB-RELATED"/>
    <property type="match status" value="1"/>
</dbReference>
<evidence type="ECO:0000313" key="5">
    <source>
        <dbReference type="EMBL" id="MDR6510397.1"/>
    </source>
</evidence>
<dbReference type="Pfam" id="PF00293">
    <property type="entry name" value="NUDIX"/>
    <property type="match status" value="1"/>
</dbReference>
<feature type="domain" description="Nudix hydrolase" evidence="4">
    <location>
        <begin position="28"/>
        <end position="155"/>
    </location>
</feature>
<proteinExistence type="inferred from homology"/>
<dbReference type="PRINTS" id="PR00502">
    <property type="entry name" value="NUDIXFAMILY"/>
</dbReference>
<accession>A0ABU1MKH0</accession>
<dbReference type="PANTHER" id="PTHR43046">
    <property type="entry name" value="GDP-MANNOSE MANNOSYL HYDROLASE"/>
    <property type="match status" value="1"/>
</dbReference>
<sequence length="161" mass="18170">MPAWFPSSWHRALLRLAHRLRVAWWRWRRVPVPGCMVVARDAQGRVLLVRHSYHHSHAWMLPGGGLARGESPVATAARELAEETGCTLHDAVHFTDHLRDRGGWLNQIALVAGTALGSPRADGRELLEATFFPIEALPETTSPATREMIALWQDYARQQQQ</sequence>
<dbReference type="PROSITE" id="PS00893">
    <property type="entry name" value="NUDIX_BOX"/>
    <property type="match status" value="1"/>
</dbReference>
<reference evidence="5 6" key="1">
    <citation type="submission" date="2023-07" db="EMBL/GenBank/DDBJ databases">
        <title>Sorghum-associated microbial communities from plants grown in Nebraska, USA.</title>
        <authorList>
            <person name="Schachtman D."/>
        </authorList>
    </citation>
    <scope>NUCLEOTIDE SEQUENCE [LARGE SCALE GENOMIC DNA]</scope>
    <source>
        <strain evidence="5 6">DS1027</strain>
    </source>
</reference>
<comment type="caution">
    <text evidence="5">The sequence shown here is derived from an EMBL/GenBank/DDBJ whole genome shotgun (WGS) entry which is preliminary data.</text>
</comment>
<dbReference type="PROSITE" id="PS51462">
    <property type="entry name" value="NUDIX"/>
    <property type="match status" value="1"/>
</dbReference>
<dbReference type="Proteomes" id="UP001184150">
    <property type="component" value="Unassembled WGS sequence"/>
</dbReference>
<dbReference type="SUPFAM" id="SSF55811">
    <property type="entry name" value="Nudix"/>
    <property type="match status" value="1"/>
</dbReference>
<comment type="similarity">
    <text evidence="3">Belongs to the Nudix hydrolase family.</text>
</comment>
<gene>
    <name evidence="5" type="ORF">J2792_001257</name>
</gene>
<dbReference type="RefSeq" id="WP_107715963.1">
    <property type="nucleotide sequence ID" value="NZ_JAVDRD010000002.1"/>
</dbReference>
<dbReference type="InterPro" id="IPR020084">
    <property type="entry name" value="NUDIX_hydrolase_CS"/>
</dbReference>
<dbReference type="InterPro" id="IPR000086">
    <property type="entry name" value="NUDIX_hydrolase_dom"/>
</dbReference>
<comment type="cofactor">
    <cofactor evidence="1">
        <name>Mg(2+)</name>
        <dbReference type="ChEBI" id="CHEBI:18420"/>
    </cofactor>
</comment>
<evidence type="ECO:0000256" key="1">
    <source>
        <dbReference type="ARBA" id="ARBA00001946"/>
    </source>
</evidence>
<dbReference type="InterPro" id="IPR015797">
    <property type="entry name" value="NUDIX_hydrolase-like_dom_sf"/>
</dbReference>
<keyword evidence="6" id="KW-1185">Reference proteome</keyword>
<dbReference type="Gene3D" id="3.90.79.10">
    <property type="entry name" value="Nucleoside Triphosphate Pyrophosphohydrolase"/>
    <property type="match status" value="1"/>
</dbReference>
<evidence type="ECO:0000313" key="6">
    <source>
        <dbReference type="Proteomes" id="UP001184150"/>
    </source>
</evidence>